<feature type="domain" description="AB hydrolase-1" evidence="1">
    <location>
        <begin position="36"/>
        <end position="287"/>
    </location>
</feature>
<dbReference type="PANTHER" id="PTHR42886:SF29">
    <property type="entry name" value="PUMMELIG, ISOFORM A"/>
    <property type="match status" value="1"/>
</dbReference>
<dbReference type="PRINTS" id="PR00111">
    <property type="entry name" value="ABHYDROLASE"/>
</dbReference>
<organism evidence="2 3">
    <name type="scientific">Marinomonas balearica</name>
    <dbReference type="NCBI Taxonomy" id="491947"/>
    <lineage>
        <taxon>Bacteria</taxon>
        <taxon>Pseudomonadati</taxon>
        <taxon>Pseudomonadota</taxon>
        <taxon>Gammaproteobacteria</taxon>
        <taxon>Oceanospirillales</taxon>
        <taxon>Oceanospirillaceae</taxon>
        <taxon>Marinomonas</taxon>
    </lineage>
</organism>
<dbReference type="InterPro" id="IPR000073">
    <property type="entry name" value="AB_hydrolase_1"/>
</dbReference>
<dbReference type="Pfam" id="PF12697">
    <property type="entry name" value="Abhydrolase_6"/>
    <property type="match status" value="1"/>
</dbReference>
<protein>
    <submittedName>
        <fullName evidence="2">Pimeloyl-ACP methyl ester carboxylesterase</fullName>
    </submittedName>
</protein>
<evidence type="ECO:0000259" key="1">
    <source>
        <dbReference type="Pfam" id="PF12697"/>
    </source>
</evidence>
<accession>A0A4R6M711</accession>
<dbReference type="OrthoDB" id="5729753at2"/>
<sequence>MSLTNFEPLSFCNLKEDWALSGYKHHAKGASKALHFLHGNGFAVGSYSKVIAPLARDYSVIAQDAAGHGNSPAGKSFVGWNQTASRFNESLTQYIEHSSCPLYGIGHSFGGCMTLLMSVQDPKQFEQLVLLDPALFPPRLIWLLRGVRMAGLDHYVPLAKRTRKRRTQWDSYAQVKANFTGRGIFKGWDDDCLDDYIRYSLSCDDKGHYHLSCSTWMEAAIFSSYPKGLWKAIKQLSVPTHIVYGKNTYKYFKEAYRLAAKINSNIKLIEVEGEHCFMQERPSDTVEVIRDLLK</sequence>
<evidence type="ECO:0000313" key="2">
    <source>
        <dbReference type="EMBL" id="TDO97187.1"/>
    </source>
</evidence>
<dbReference type="InterPro" id="IPR029058">
    <property type="entry name" value="AB_hydrolase_fold"/>
</dbReference>
<dbReference type="SUPFAM" id="SSF53474">
    <property type="entry name" value="alpha/beta-Hydrolases"/>
    <property type="match status" value="1"/>
</dbReference>
<dbReference type="PANTHER" id="PTHR42886">
    <property type="entry name" value="RE40534P-RELATED"/>
    <property type="match status" value="1"/>
</dbReference>
<reference evidence="2 3" key="1">
    <citation type="submission" date="2019-03" db="EMBL/GenBank/DDBJ databases">
        <title>Genomic Encyclopedia of Type Strains, Phase III (KMG-III): the genomes of soil and plant-associated and newly described type strains.</title>
        <authorList>
            <person name="Whitman W."/>
        </authorList>
    </citation>
    <scope>NUCLEOTIDE SEQUENCE [LARGE SCALE GENOMIC DNA]</scope>
    <source>
        <strain evidence="2 3">CECT 7378</strain>
    </source>
</reference>
<name>A0A4R6M711_9GAMM</name>
<dbReference type="Gene3D" id="3.40.50.1820">
    <property type="entry name" value="alpha/beta hydrolase"/>
    <property type="match status" value="1"/>
</dbReference>
<proteinExistence type="predicted"/>
<comment type="caution">
    <text evidence="2">The sequence shown here is derived from an EMBL/GenBank/DDBJ whole genome shotgun (WGS) entry which is preliminary data.</text>
</comment>
<dbReference type="Proteomes" id="UP000294656">
    <property type="component" value="Unassembled WGS sequence"/>
</dbReference>
<dbReference type="EMBL" id="SNXC01000012">
    <property type="protein sequence ID" value="TDO97187.1"/>
    <property type="molecule type" value="Genomic_DNA"/>
</dbReference>
<dbReference type="RefSeq" id="WP_133503788.1">
    <property type="nucleotide sequence ID" value="NZ_SNXC01000012.1"/>
</dbReference>
<keyword evidence="3" id="KW-1185">Reference proteome</keyword>
<dbReference type="AlphaFoldDB" id="A0A4R6M711"/>
<gene>
    <name evidence="2" type="ORF">DFP79_1995</name>
</gene>
<evidence type="ECO:0000313" key="3">
    <source>
        <dbReference type="Proteomes" id="UP000294656"/>
    </source>
</evidence>